<proteinExistence type="predicted"/>
<keyword evidence="2" id="KW-1185">Reference proteome</keyword>
<comment type="caution">
    <text evidence="1">The sequence shown here is derived from an EMBL/GenBank/DDBJ whole genome shotgun (WGS) entry which is preliminary data.</text>
</comment>
<name>A0AAN9KZQ0_CANGL</name>
<reference evidence="1 2" key="1">
    <citation type="submission" date="2024-01" db="EMBL/GenBank/DDBJ databases">
        <title>The genomes of 5 underutilized Papilionoideae crops provide insights into root nodulation and disease resistanc.</title>
        <authorList>
            <person name="Jiang F."/>
        </authorList>
    </citation>
    <scope>NUCLEOTIDE SEQUENCE [LARGE SCALE GENOMIC DNA]</scope>
    <source>
        <strain evidence="1">LVBAO_FW01</strain>
        <tissue evidence="1">Leaves</tissue>
    </source>
</reference>
<dbReference type="EMBL" id="JAYMYQ010000006">
    <property type="protein sequence ID" value="KAK7325168.1"/>
    <property type="molecule type" value="Genomic_DNA"/>
</dbReference>
<organism evidence="1 2">
    <name type="scientific">Canavalia gladiata</name>
    <name type="common">Sword bean</name>
    <name type="synonym">Dolichos gladiatus</name>
    <dbReference type="NCBI Taxonomy" id="3824"/>
    <lineage>
        <taxon>Eukaryota</taxon>
        <taxon>Viridiplantae</taxon>
        <taxon>Streptophyta</taxon>
        <taxon>Embryophyta</taxon>
        <taxon>Tracheophyta</taxon>
        <taxon>Spermatophyta</taxon>
        <taxon>Magnoliopsida</taxon>
        <taxon>eudicotyledons</taxon>
        <taxon>Gunneridae</taxon>
        <taxon>Pentapetalae</taxon>
        <taxon>rosids</taxon>
        <taxon>fabids</taxon>
        <taxon>Fabales</taxon>
        <taxon>Fabaceae</taxon>
        <taxon>Papilionoideae</taxon>
        <taxon>50 kb inversion clade</taxon>
        <taxon>NPAAA clade</taxon>
        <taxon>indigoferoid/millettioid clade</taxon>
        <taxon>Phaseoleae</taxon>
        <taxon>Canavalia</taxon>
    </lineage>
</organism>
<gene>
    <name evidence="1" type="ORF">VNO77_29303</name>
</gene>
<evidence type="ECO:0000313" key="1">
    <source>
        <dbReference type="EMBL" id="KAK7325168.1"/>
    </source>
</evidence>
<dbReference type="Proteomes" id="UP001367508">
    <property type="component" value="Unassembled WGS sequence"/>
</dbReference>
<accession>A0AAN9KZQ0</accession>
<sequence length="95" mass="10941">MGLERYSIVPAQIINMQNYERQAPSGSWNDLMLKYSGTEARRQESCIPNEDHISITAFDSQFHLIMRNDKNFIHSEAGIIESTKMKDLQSANYNT</sequence>
<protein>
    <submittedName>
        <fullName evidence="1">Uncharacterized protein</fullName>
    </submittedName>
</protein>
<dbReference type="AlphaFoldDB" id="A0AAN9KZQ0"/>
<evidence type="ECO:0000313" key="2">
    <source>
        <dbReference type="Proteomes" id="UP001367508"/>
    </source>
</evidence>